<dbReference type="EMBL" id="CP048113">
    <property type="protein sequence ID" value="QHS60166.1"/>
    <property type="molecule type" value="Genomic_DNA"/>
</dbReference>
<evidence type="ECO:0000313" key="2">
    <source>
        <dbReference type="Proteomes" id="UP000476411"/>
    </source>
</evidence>
<name>A0A6B9ZDI3_9BACT</name>
<reference evidence="1 2" key="1">
    <citation type="submission" date="2020-01" db="EMBL/GenBank/DDBJ databases">
        <title>Complete genome sequence of Chitinophaga sp. H33E-04 isolated from quinoa roots.</title>
        <authorList>
            <person name="Weon H.-Y."/>
            <person name="Lee S.A."/>
        </authorList>
    </citation>
    <scope>NUCLEOTIDE SEQUENCE [LARGE SCALE GENOMIC DNA]</scope>
    <source>
        <strain evidence="1 2">H33E-04</strain>
    </source>
</reference>
<sequence>MGNNSTEHINEAMNKDVAESKTVPSVAEAQKLLALQNNMLYIGADAYVGNPYALLGTVLEVRKTTADCPTIANTENSSIEFSPFKIPGIQVDESSKIKEPIKRQSILVDQKLAIEVSFLNYLTAEFSGESSFSLMVFDQATGLVNRDDDSWNKGVQSWMTDNKVSVIDDPAVCYVYAVIGFVQKYIIRRKYTKFTAGAKGGAFGVNLNGSLYTSSEDYSLDIRYGLQTVILKRPTATKSLFDTNDLLTEAKAEDLHLLSAIAKDRSVLVR</sequence>
<organism evidence="1 2">
    <name type="scientific">Chitinophaga agri</name>
    <dbReference type="NCBI Taxonomy" id="2703787"/>
    <lineage>
        <taxon>Bacteria</taxon>
        <taxon>Pseudomonadati</taxon>
        <taxon>Bacteroidota</taxon>
        <taxon>Chitinophagia</taxon>
        <taxon>Chitinophagales</taxon>
        <taxon>Chitinophagaceae</taxon>
        <taxon>Chitinophaga</taxon>
    </lineage>
</organism>
<gene>
    <name evidence="1" type="ORF">GWR21_11305</name>
</gene>
<dbReference type="KEGG" id="chih:GWR21_11305"/>
<proteinExistence type="predicted"/>
<protein>
    <submittedName>
        <fullName evidence="1">Uncharacterized protein</fullName>
    </submittedName>
</protein>
<dbReference type="AlphaFoldDB" id="A0A6B9ZDI3"/>
<keyword evidence="2" id="KW-1185">Reference proteome</keyword>
<evidence type="ECO:0000313" key="1">
    <source>
        <dbReference type="EMBL" id="QHS60166.1"/>
    </source>
</evidence>
<dbReference type="RefSeq" id="WP_162331858.1">
    <property type="nucleotide sequence ID" value="NZ_CP048113.1"/>
</dbReference>
<accession>A0A6B9ZDI3</accession>
<dbReference type="Proteomes" id="UP000476411">
    <property type="component" value="Chromosome"/>
</dbReference>